<comment type="similarity">
    <text evidence="2">Belongs to the cytidine and deoxycytidylate deaminase family.</text>
</comment>
<evidence type="ECO:0000256" key="7">
    <source>
        <dbReference type="ARBA" id="ARBA00038938"/>
    </source>
</evidence>
<dbReference type="AlphaFoldDB" id="L8GE30"/>
<evidence type="ECO:0000256" key="8">
    <source>
        <dbReference type="ARBA" id="ARBA00041763"/>
    </source>
</evidence>
<dbReference type="PROSITE" id="PS51747">
    <property type="entry name" value="CYT_DCMP_DEAMINASES_2"/>
    <property type="match status" value="1"/>
</dbReference>
<protein>
    <recommendedName>
        <fullName evidence="8">dCMP deaminase</fullName>
        <ecNumber evidence="7">3.5.4.12</ecNumber>
    </recommendedName>
    <alternativeName>
        <fullName evidence="8">dCMP deaminase</fullName>
    </alternativeName>
</protein>
<dbReference type="GO" id="GO:0008270">
    <property type="term" value="F:zinc ion binding"/>
    <property type="evidence" value="ECO:0007669"/>
    <property type="project" value="InterPro"/>
</dbReference>
<dbReference type="FunFam" id="3.40.140.10:FF:000021">
    <property type="entry name" value="Deoxycytidylate deaminase"/>
    <property type="match status" value="1"/>
</dbReference>
<evidence type="ECO:0000256" key="5">
    <source>
        <dbReference type="ARBA" id="ARBA00022801"/>
    </source>
</evidence>
<keyword evidence="6" id="KW-0862">Zinc</keyword>
<keyword evidence="5" id="KW-0378">Hydrolase</keyword>
<keyword evidence="3" id="KW-0479">Metal-binding</keyword>
<dbReference type="InterPro" id="IPR016192">
    <property type="entry name" value="APOBEC/CMP_deaminase_Zn-bd"/>
</dbReference>
<evidence type="ECO:0000256" key="1">
    <source>
        <dbReference type="ARBA" id="ARBA00001947"/>
    </source>
</evidence>
<dbReference type="InterPro" id="IPR015517">
    <property type="entry name" value="dCMP_deaminase-rel"/>
</dbReference>
<dbReference type="PANTHER" id="PTHR11086">
    <property type="entry name" value="DEOXYCYTIDYLATE DEAMINASE-RELATED"/>
    <property type="match status" value="1"/>
</dbReference>
<dbReference type="Pfam" id="PF00383">
    <property type="entry name" value="dCMP_cyt_deam_1"/>
    <property type="match status" value="1"/>
</dbReference>
<keyword evidence="11" id="KW-1185">Reference proteome</keyword>
<sequence>MKRTSRVEWDDYFMFVALLSAQRSKDPHTQVGACIVNQDKRIVSTGYNGFPRGCDDDIFPWKRESACEDILDSKSLYVVHAELNAVLNKNAKSVKGCTIYAPLFPCCECAKAIIQSGISRVVYLTDGGKAPLPRYVASRRMLSAAKVKCVRHKPTKQTLTLTMDGGGHDWQVSAPDEQTILSTFNCSLCWQ</sequence>
<gene>
    <name evidence="10" type="ORF">ACA1_134110</name>
</gene>
<dbReference type="VEuPathDB" id="AmoebaDB:ACA1_134110"/>
<evidence type="ECO:0000313" key="10">
    <source>
        <dbReference type="EMBL" id="ELR11355.1"/>
    </source>
</evidence>
<organism evidence="10 11">
    <name type="scientific">Acanthamoeba castellanii (strain ATCC 30010 / Neff)</name>
    <dbReference type="NCBI Taxonomy" id="1257118"/>
    <lineage>
        <taxon>Eukaryota</taxon>
        <taxon>Amoebozoa</taxon>
        <taxon>Discosea</taxon>
        <taxon>Longamoebia</taxon>
        <taxon>Centramoebida</taxon>
        <taxon>Acanthamoebidae</taxon>
        <taxon>Acanthamoeba</taxon>
    </lineage>
</organism>
<dbReference type="InterPro" id="IPR002125">
    <property type="entry name" value="CMP_dCMP_dom"/>
</dbReference>
<comment type="cofactor">
    <cofactor evidence="1">
        <name>Zn(2+)</name>
        <dbReference type="ChEBI" id="CHEBI:29105"/>
    </cofactor>
</comment>
<evidence type="ECO:0000256" key="6">
    <source>
        <dbReference type="ARBA" id="ARBA00022833"/>
    </source>
</evidence>
<accession>L8GE30</accession>
<dbReference type="InterPro" id="IPR035105">
    <property type="entry name" value="Deoxycytidylate_deaminase_dom"/>
</dbReference>
<feature type="domain" description="CMP/dCMP-type deaminase" evidence="9">
    <location>
        <begin position="8"/>
        <end position="149"/>
    </location>
</feature>
<dbReference type="OrthoDB" id="6710946at2759"/>
<evidence type="ECO:0000313" key="11">
    <source>
        <dbReference type="Proteomes" id="UP000011083"/>
    </source>
</evidence>
<dbReference type="Proteomes" id="UP000011083">
    <property type="component" value="Unassembled WGS sequence"/>
</dbReference>
<dbReference type="GO" id="GO:0009165">
    <property type="term" value="P:nucleotide biosynthetic process"/>
    <property type="evidence" value="ECO:0007669"/>
    <property type="project" value="UniProtKB-KW"/>
</dbReference>
<dbReference type="EC" id="3.5.4.12" evidence="7"/>
<evidence type="ECO:0000256" key="4">
    <source>
        <dbReference type="ARBA" id="ARBA00022727"/>
    </source>
</evidence>
<reference evidence="10 11" key="1">
    <citation type="journal article" date="2013" name="Genome Biol.">
        <title>Genome of Acanthamoeba castellanii highlights extensive lateral gene transfer and early evolution of tyrosine kinase signaling.</title>
        <authorList>
            <person name="Clarke M."/>
            <person name="Lohan A.J."/>
            <person name="Liu B."/>
            <person name="Lagkouvardos I."/>
            <person name="Roy S."/>
            <person name="Zafar N."/>
            <person name="Bertelli C."/>
            <person name="Schilde C."/>
            <person name="Kianianmomeni A."/>
            <person name="Burglin T.R."/>
            <person name="Frech C."/>
            <person name="Turcotte B."/>
            <person name="Kopec K.O."/>
            <person name="Synnott J.M."/>
            <person name="Choo C."/>
            <person name="Paponov I."/>
            <person name="Finkler A."/>
            <person name="Soon Heng Tan C."/>
            <person name="Hutchins A.P."/>
            <person name="Weinmeier T."/>
            <person name="Rattei T."/>
            <person name="Chu J.S."/>
            <person name="Gimenez G."/>
            <person name="Irimia M."/>
            <person name="Rigden D.J."/>
            <person name="Fitzpatrick D.A."/>
            <person name="Lorenzo-Morales J."/>
            <person name="Bateman A."/>
            <person name="Chiu C.H."/>
            <person name="Tang P."/>
            <person name="Hegemann P."/>
            <person name="Fromm H."/>
            <person name="Raoult D."/>
            <person name="Greub G."/>
            <person name="Miranda-Saavedra D."/>
            <person name="Chen N."/>
            <person name="Nash P."/>
            <person name="Ginger M.L."/>
            <person name="Horn M."/>
            <person name="Schaap P."/>
            <person name="Caler L."/>
            <person name="Loftus B."/>
        </authorList>
    </citation>
    <scope>NUCLEOTIDE SEQUENCE [LARGE SCALE GENOMIC DNA]</scope>
    <source>
        <strain evidence="10 11">Neff</strain>
    </source>
</reference>
<evidence type="ECO:0000259" key="9">
    <source>
        <dbReference type="PROSITE" id="PS51747"/>
    </source>
</evidence>
<dbReference type="KEGG" id="acan:ACA1_134110"/>
<dbReference type="CDD" id="cd01286">
    <property type="entry name" value="deoxycytidylate_deaminase"/>
    <property type="match status" value="1"/>
</dbReference>
<dbReference type="PANTHER" id="PTHR11086:SF18">
    <property type="entry name" value="DEOXYCYTIDYLATE DEAMINASE"/>
    <property type="match status" value="1"/>
</dbReference>
<dbReference type="PROSITE" id="PS00903">
    <property type="entry name" value="CYT_DCMP_DEAMINASES_1"/>
    <property type="match status" value="1"/>
</dbReference>
<name>L8GE30_ACACF</name>
<dbReference type="OMA" id="HQPQMKE"/>
<dbReference type="EMBL" id="KB008153">
    <property type="protein sequence ID" value="ELR11355.1"/>
    <property type="molecule type" value="Genomic_DNA"/>
</dbReference>
<evidence type="ECO:0000256" key="3">
    <source>
        <dbReference type="ARBA" id="ARBA00022723"/>
    </source>
</evidence>
<evidence type="ECO:0000256" key="2">
    <source>
        <dbReference type="ARBA" id="ARBA00006576"/>
    </source>
</evidence>
<dbReference type="STRING" id="1257118.L8GE30"/>
<dbReference type="GO" id="GO:0004132">
    <property type="term" value="F:dCMP deaminase activity"/>
    <property type="evidence" value="ECO:0007669"/>
    <property type="project" value="UniProtKB-EC"/>
</dbReference>
<dbReference type="InterPro" id="IPR016193">
    <property type="entry name" value="Cytidine_deaminase-like"/>
</dbReference>
<dbReference type="Gene3D" id="3.40.140.10">
    <property type="entry name" value="Cytidine Deaminase, domain 2"/>
    <property type="match status" value="1"/>
</dbReference>
<dbReference type="RefSeq" id="XP_004333368.1">
    <property type="nucleotide sequence ID" value="XM_004333320.1"/>
</dbReference>
<keyword evidence="4" id="KW-0545">Nucleotide biosynthesis</keyword>
<dbReference type="SUPFAM" id="SSF53927">
    <property type="entry name" value="Cytidine deaminase-like"/>
    <property type="match status" value="1"/>
</dbReference>
<dbReference type="GO" id="GO:0005737">
    <property type="term" value="C:cytoplasm"/>
    <property type="evidence" value="ECO:0007669"/>
    <property type="project" value="TreeGrafter"/>
</dbReference>
<proteinExistence type="inferred from homology"/>
<dbReference type="GeneID" id="14911818"/>